<keyword evidence="3" id="KW-1185">Reference proteome</keyword>
<dbReference type="Gene3D" id="1.25.40.10">
    <property type="entry name" value="Tetratricopeptide repeat domain"/>
    <property type="match status" value="1"/>
</dbReference>
<dbReference type="EMBL" id="CAXAMN010021396">
    <property type="protein sequence ID" value="CAK9059182.1"/>
    <property type="molecule type" value="Genomic_DNA"/>
</dbReference>
<evidence type="ECO:0000313" key="3">
    <source>
        <dbReference type="Proteomes" id="UP001642484"/>
    </source>
</evidence>
<keyword evidence="1" id="KW-0677">Repeat</keyword>
<gene>
    <name evidence="2" type="ORF">CCMP2556_LOCUS29162</name>
</gene>
<evidence type="ECO:0000313" key="2">
    <source>
        <dbReference type="EMBL" id="CAK9059182.1"/>
    </source>
</evidence>
<organism evidence="2 3">
    <name type="scientific">Durusdinium trenchii</name>
    <dbReference type="NCBI Taxonomy" id="1381693"/>
    <lineage>
        <taxon>Eukaryota</taxon>
        <taxon>Sar</taxon>
        <taxon>Alveolata</taxon>
        <taxon>Dinophyceae</taxon>
        <taxon>Suessiales</taxon>
        <taxon>Symbiodiniaceae</taxon>
        <taxon>Durusdinium</taxon>
    </lineage>
</organism>
<protein>
    <recommendedName>
        <fullName evidence="4">Pentatricopeptide repeat-containing protein, chloroplastic</fullName>
    </recommendedName>
</protein>
<sequence>MSRALDWQTPAAAQCIGTGATWRWLLWNLELFHHTRLRCDGKTYQLAMDSASSQRWKVVHMLMETMAISNLQLNKFHYTSLVKACQSSLHWPSALLFPPSDVDARAVDATWTSATLTATCAGGGPWRWARAWFDSVGHKCVEPNVMSYGAALRACEKGPWGQTLLLMRQQMDAHVSPTVISLGAALGAGKFNWDMAYELLTLLTIYELKGNTVIYNSAILAGRQSWKHARGLLKEMLVRQLRPDPVTQSSISTVEAKQGRWRSATWGLRVWNPIQVGAALSSFQTSSWVQALGLCEHVQQSGGRLDEISSNSMATACERQSLWWAAVVWLDGRGDAWSQAKLTSLVPTRSARRGAFAQESESTLEAWGRDVTSFSPSGNLEVLDFSKLVAFAWSMASTGAAASPARPSGSQVISEVWKRLADGEQLTINERAILAWSLSMLPSSPLTPLAIQELQVQMVQVASQLRLEELLGEFAAAAFTVFWSSSFADSLSRSAAQAVWLAMWNALNLEPQLFPVEVVSWAKSSQVDPGMQIFPDQVGASVRHALT</sequence>
<name>A0ABP0N7X8_9DINO</name>
<evidence type="ECO:0008006" key="4">
    <source>
        <dbReference type="Google" id="ProtNLM"/>
    </source>
</evidence>
<evidence type="ECO:0000256" key="1">
    <source>
        <dbReference type="ARBA" id="ARBA00022737"/>
    </source>
</evidence>
<dbReference type="Proteomes" id="UP001642484">
    <property type="component" value="Unassembled WGS sequence"/>
</dbReference>
<dbReference type="InterPro" id="IPR011990">
    <property type="entry name" value="TPR-like_helical_dom_sf"/>
</dbReference>
<comment type="caution">
    <text evidence="2">The sequence shown here is derived from an EMBL/GenBank/DDBJ whole genome shotgun (WGS) entry which is preliminary data.</text>
</comment>
<accession>A0ABP0N7X8</accession>
<proteinExistence type="predicted"/>
<dbReference type="PANTHER" id="PTHR47936:SF1">
    <property type="entry name" value="PENTATRICOPEPTIDE REPEAT-CONTAINING PROTEIN GUN1, CHLOROPLASTIC"/>
    <property type="match status" value="1"/>
</dbReference>
<dbReference type="PANTHER" id="PTHR47936">
    <property type="entry name" value="PPR_LONG DOMAIN-CONTAINING PROTEIN"/>
    <property type="match status" value="1"/>
</dbReference>
<reference evidence="2 3" key="1">
    <citation type="submission" date="2024-02" db="EMBL/GenBank/DDBJ databases">
        <authorList>
            <person name="Chen Y."/>
            <person name="Shah S."/>
            <person name="Dougan E. K."/>
            <person name="Thang M."/>
            <person name="Chan C."/>
        </authorList>
    </citation>
    <scope>NUCLEOTIDE SEQUENCE [LARGE SCALE GENOMIC DNA]</scope>
</reference>